<dbReference type="SUPFAM" id="SSF57850">
    <property type="entry name" value="RING/U-box"/>
    <property type="match status" value="1"/>
</dbReference>
<accession>A0A2V1GX56</accession>
<organism evidence="1 2">
    <name type="scientific">Pelagibaculum spongiae</name>
    <dbReference type="NCBI Taxonomy" id="2080658"/>
    <lineage>
        <taxon>Bacteria</taxon>
        <taxon>Pseudomonadati</taxon>
        <taxon>Pseudomonadota</taxon>
        <taxon>Gammaproteobacteria</taxon>
        <taxon>Oceanospirillales</taxon>
        <taxon>Pelagibaculum</taxon>
    </lineage>
</organism>
<comment type="caution">
    <text evidence="1">The sequence shown here is derived from an EMBL/GenBank/DDBJ whole genome shotgun (WGS) entry which is preliminary data.</text>
</comment>
<dbReference type="Proteomes" id="UP000244906">
    <property type="component" value="Unassembled WGS sequence"/>
</dbReference>
<dbReference type="RefSeq" id="WP_116688465.1">
    <property type="nucleotide sequence ID" value="NZ_CAWNYD010000009.1"/>
</dbReference>
<protein>
    <submittedName>
        <fullName evidence="1">Uncharacterized protein</fullName>
    </submittedName>
</protein>
<dbReference type="AlphaFoldDB" id="A0A2V1GX56"/>
<reference evidence="1 2" key="1">
    <citation type="submission" date="2018-04" db="EMBL/GenBank/DDBJ databases">
        <title>Thalassorhabdus spongiae gen. nov., sp. nov., isolated from a marine sponge in South-West Iceland.</title>
        <authorList>
            <person name="Knobloch S."/>
            <person name="Daussin A."/>
            <person name="Johannsson R."/>
            <person name="Marteinsson V.T."/>
        </authorList>
    </citation>
    <scope>NUCLEOTIDE SEQUENCE [LARGE SCALE GENOMIC DNA]</scope>
    <source>
        <strain evidence="1 2">Hp12</strain>
    </source>
</reference>
<evidence type="ECO:0000313" key="1">
    <source>
        <dbReference type="EMBL" id="PVZ65725.1"/>
    </source>
</evidence>
<gene>
    <name evidence="1" type="ORF">DC094_17775</name>
</gene>
<sequence>MDFFCPVCYETIGRYRIKQRAAISGSISGREEQAEIVSNTENNLDIPAAIVEVWTYLQFETDSKVMRLEPEVSDVDQALGIFSCGHIFHFDCAISSIGLNSENSLHYRFSVTRGGCPYCRNESALFFNPSFFFKQDSLVASQFKKYLFESILQRRVLHQWKLHVKKKRAIRSILQLRDKCDNLFMPQNQLNTMLFVSQAAVPVVVFILVGKSIVDNISAVIRISLSGS</sequence>
<proteinExistence type="predicted"/>
<evidence type="ECO:0000313" key="2">
    <source>
        <dbReference type="Proteomes" id="UP000244906"/>
    </source>
</evidence>
<dbReference type="InterPro" id="IPR013083">
    <property type="entry name" value="Znf_RING/FYVE/PHD"/>
</dbReference>
<dbReference type="EMBL" id="QDDL01000009">
    <property type="protein sequence ID" value="PVZ65725.1"/>
    <property type="molecule type" value="Genomic_DNA"/>
</dbReference>
<name>A0A2V1GX56_9GAMM</name>
<dbReference type="Gene3D" id="3.30.40.10">
    <property type="entry name" value="Zinc/RING finger domain, C3HC4 (zinc finger)"/>
    <property type="match status" value="1"/>
</dbReference>
<keyword evidence="2" id="KW-1185">Reference proteome</keyword>